<dbReference type="InterPro" id="IPR017871">
    <property type="entry name" value="ABC_transporter-like_CS"/>
</dbReference>
<organism evidence="10 11">
    <name type="scientific">Clostridium senegalense</name>
    <dbReference type="NCBI Taxonomy" id="1465809"/>
    <lineage>
        <taxon>Bacteria</taxon>
        <taxon>Bacillati</taxon>
        <taxon>Bacillota</taxon>
        <taxon>Clostridia</taxon>
        <taxon>Eubacteriales</taxon>
        <taxon>Clostridiaceae</taxon>
        <taxon>Clostridium</taxon>
    </lineage>
</organism>
<accession>A0A6M0GZW3</accession>
<dbReference type="InterPro" id="IPR039421">
    <property type="entry name" value="Type_1_exporter"/>
</dbReference>
<evidence type="ECO:0000256" key="4">
    <source>
        <dbReference type="ARBA" id="ARBA00022840"/>
    </source>
</evidence>
<dbReference type="InterPro" id="IPR003439">
    <property type="entry name" value="ABC_transporter-like_ATP-bd"/>
</dbReference>
<dbReference type="InterPro" id="IPR036640">
    <property type="entry name" value="ABC1_TM_sf"/>
</dbReference>
<dbReference type="GO" id="GO:0015421">
    <property type="term" value="F:ABC-type oligopeptide transporter activity"/>
    <property type="evidence" value="ECO:0007669"/>
    <property type="project" value="TreeGrafter"/>
</dbReference>
<feature type="transmembrane region" description="Helical" evidence="7">
    <location>
        <begin position="237"/>
        <end position="259"/>
    </location>
</feature>
<evidence type="ECO:0000259" key="8">
    <source>
        <dbReference type="PROSITE" id="PS50893"/>
    </source>
</evidence>
<feature type="transmembrane region" description="Helical" evidence="7">
    <location>
        <begin position="151"/>
        <end position="169"/>
    </location>
</feature>
<dbReference type="PANTHER" id="PTHR43394">
    <property type="entry name" value="ATP-DEPENDENT PERMEASE MDL1, MITOCHONDRIAL"/>
    <property type="match status" value="1"/>
</dbReference>
<evidence type="ECO:0000313" key="11">
    <source>
        <dbReference type="Proteomes" id="UP000481872"/>
    </source>
</evidence>
<evidence type="ECO:0000259" key="9">
    <source>
        <dbReference type="PROSITE" id="PS50929"/>
    </source>
</evidence>
<dbReference type="InterPro" id="IPR011527">
    <property type="entry name" value="ABC1_TM_dom"/>
</dbReference>
<dbReference type="SUPFAM" id="SSF90123">
    <property type="entry name" value="ABC transporter transmembrane region"/>
    <property type="match status" value="1"/>
</dbReference>
<comment type="subcellular location">
    <subcellularLocation>
        <location evidence="1">Cell membrane</location>
        <topology evidence="1">Multi-pass membrane protein</topology>
    </subcellularLocation>
</comment>
<dbReference type="Gene3D" id="3.40.50.300">
    <property type="entry name" value="P-loop containing nucleotide triphosphate hydrolases"/>
    <property type="match status" value="1"/>
</dbReference>
<reference evidence="10 11" key="1">
    <citation type="submission" date="2020-02" db="EMBL/GenBank/DDBJ databases">
        <title>Genome assembly of a novel Clostridium senegalense strain.</title>
        <authorList>
            <person name="Gupta T.B."/>
            <person name="Jauregui R."/>
            <person name="Maclean P."/>
            <person name="Nawarathana A."/>
            <person name="Brightwell G."/>
        </authorList>
    </citation>
    <scope>NUCLEOTIDE SEQUENCE [LARGE SCALE GENOMIC DNA]</scope>
    <source>
        <strain evidence="10 11">AGRFS4</strain>
    </source>
</reference>
<gene>
    <name evidence="10" type="ORF">G3M99_04030</name>
</gene>
<evidence type="ECO:0000256" key="5">
    <source>
        <dbReference type="ARBA" id="ARBA00022989"/>
    </source>
</evidence>
<feature type="domain" description="ABC transporter" evidence="8">
    <location>
        <begin position="325"/>
        <end position="559"/>
    </location>
</feature>
<feature type="transmembrane region" description="Helical" evidence="7">
    <location>
        <begin position="126"/>
        <end position="145"/>
    </location>
</feature>
<dbReference type="Pfam" id="PF00664">
    <property type="entry name" value="ABC_membrane"/>
    <property type="match status" value="1"/>
</dbReference>
<dbReference type="SMART" id="SM00382">
    <property type="entry name" value="AAA"/>
    <property type="match status" value="1"/>
</dbReference>
<keyword evidence="5 7" id="KW-1133">Transmembrane helix</keyword>
<dbReference type="Pfam" id="PF00005">
    <property type="entry name" value="ABC_tran"/>
    <property type="match status" value="1"/>
</dbReference>
<dbReference type="GO" id="GO:0005886">
    <property type="term" value="C:plasma membrane"/>
    <property type="evidence" value="ECO:0007669"/>
    <property type="project" value="UniProtKB-SubCell"/>
</dbReference>
<dbReference type="PANTHER" id="PTHR43394:SF1">
    <property type="entry name" value="ATP-BINDING CASSETTE SUB-FAMILY B MEMBER 10, MITOCHONDRIAL"/>
    <property type="match status" value="1"/>
</dbReference>
<feature type="domain" description="ABC transmembrane type-1" evidence="9">
    <location>
        <begin position="14"/>
        <end position="294"/>
    </location>
</feature>
<evidence type="ECO:0000313" key="10">
    <source>
        <dbReference type="EMBL" id="NEU04035.1"/>
    </source>
</evidence>
<dbReference type="GO" id="GO:0016887">
    <property type="term" value="F:ATP hydrolysis activity"/>
    <property type="evidence" value="ECO:0007669"/>
    <property type="project" value="InterPro"/>
</dbReference>
<proteinExistence type="predicted"/>
<dbReference type="RefSeq" id="WP_199869275.1">
    <property type="nucleotide sequence ID" value="NZ_JAAGPU010000004.1"/>
</dbReference>
<dbReference type="AlphaFoldDB" id="A0A6M0GZW3"/>
<dbReference type="PROSITE" id="PS50893">
    <property type="entry name" value="ABC_TRANSPORTER_2"/>
    <property type="match status" value="1"/>
</dbReference>
<dbReference type="Gene3D" id="1.20.1560.10">
    <property type="entry name" value="ABC transporter type 1, transmembrane domain"/>
    <property type="match status" value="1"/>
</dbReference>
<evidence type="ECO:0000256" key="7">
    <source>
        <dbReference type="SAM" id="Phobius"/>
    </source>
</evidence>
<dbReference type="SUPFAM" id="SSF52540">
    <property type="entry name" value="P-loop containing nucleoside triphosphate hydrolases"/>
    <property type="match status" value="1"/>
</dbReference>
<dbReference type="InterPro" id="IPR027417">
    <property type="entry name" value="P-loop_NTPase"/>
</dbReference>
<feature type="transmembrane region" description="Helical" evidence="7">
    <location>
        <begin position="12"/>
        <end position="36"/>
    </location>
</feature>
<dbReference type="GO" id="GO:0005524">
    <property type="term" value="F:ATP binding"/>
    <property type="evidence" value="ECO:0007669"/>
    <property type="project" value="UniProtKB-KW"/>
</dbReference>
<comment type="caution">
    <text evidence="10">The sequence shown here is derived from an EMBL/GenBank/DDBJ whole genome shotgun (WGS) entry which is preliminary data.</text>
</comment>
<dbReference type="PROSITE" id="PS00211">
    <property type="entry name" value="ABC_TRANSPORTER_1"/>
    <property type="match status" value="1"/>
</dbReference>
<dbReference type="EMBL" id="JAAGPU010000004">
    <property type="protein sequence ID" value="NEU04035.1"/>
    <property type="molecule type" value="Genomic_DNA"/>
</dbReference>
<evidence type="ECO:0000256" key="1">
    <source>
        <dbReference type="ARBA" id="ARBA00004651"/>
    </source>
</evidence>
<sequence length="560" mass="64248">MKKYLFRNKVLLSFSIFMSIIIATLNVLLAFIFKYIIDSSVNGSKLKFKYSIEIFIIYLVCIVIFGVLGVISREVYIKKTMIDLKRDIFYKIIEKDIKSFTDENSGKYISILSNDMIMIKNDYFNNIFKIIKVSWGFILATISMFLLSKEITIAVIILSILMLIMPKIFGEKLSEKKLKYSNSLETFTSKIKDAFNGFDVIKTFNVESRIKNEYDNWNSQAQDYDYRFNVYQSIIDVISMFVALNIFSVVLILGMYLVIREKIAIGTMLACVQLCNNVANPIAESVSIINNIKSLKSISCKVTDIMKNEKNEKVYTKKDSFDNDIIIDKLTFQYDKNKKVLNDVNLKFEKGKKYAIVGASGCGKSTLLKIILKYYEDYEGNINIDGKNLKSISTDNLYKIATIIHQNVFIFDATLRENITLFGEYSEKEIEDAINISGLKEVIENLECKLESRLGENGKVLSGGEKQRLAIARAIIKKTPILFLDEATSSLDNEISYKIEKTILSMKDITGVVITHRLYEEILKEYDEIIVIKDGNIIEKGNFYDLVNVKGYFYNLYSIA</sequence>
<protein>
    <submittedName>
        <fullName evidence="10">ABC transporter ATP-binding protein</fullName>
    </submittedName>
</protein>
<keyword evidence="11" id="KW-1185">Reference proteome</keyword>
<keyword evidence="6 7" id="KW-0472">Membrane</keyword>
<keyword evidence="2 7" id="KW-0812">Transmembrane</keyword>
<keyword evidence="4 10" id="KW-0067">ATP-binding</keyword>
<keyword evidence="3" id="KW-0547">Nucleotide-binding</keyword>
<dbReference type="CDD" id="cd07346">
    <property type="entry name" value="ABC_6TM_exporters"/>
    <property type="match status" value="1"/>
</dbReference>
<dbReference type="InterPro" id="IPR003593">
    <property type="entry name" value="AAA+_ATPase"/>
</dbReference>
<dbReference type="PROSITE" id="PS50929">
    <property type="entry name" value="ABC_TM1F"/>
    <property type="match status" value="1"/>
</dbReference>
<evidence type="ECO:0000256" key="3">
    <source>
        <dbReference type="ARBA" id="ARBA00022741"/>
    </source>
</evidence>
<name>A0A6M0GZW3_9CLOT</name>
<evidence type="ECO:0000256" key="2">
    <source>
        <dbReference type="ARBA" id="ARBA00022692"/>
    </source>
</evidence>
<dbReference type="Proteomes" id="UP000481872">
    <property type="component" value="Unassembled WGS sequence"/>
</dbReference>
<evidence type="ECO:0000256" key="6">
    <source>
        <dbReference type="ARBA" id="ARBA00023136"/>
    </source>
</evidence>
<feature type="transmembrane region" description="Helical" evidence="7">
    <location>
        <begin position="48"/>
        <end position="71"/>
    </location>
</feature>